<protein>
    <submittedName>
        <fullName evidence="6">ATP-binding cassette domain-containing protein</fullName>
    </submittedName>
</protein>
<comment type="caution">
    <text evidence="6">The sequence shown here is derived from an EMBL/GenBank/DDBJ whole genome shotgun (WGS) entry which is preliminary data.</text>
</comment>
<feature type="domain" description="ABC transporter" evidence="5">
    <location>
        <begin position="10"/>
        <end position="249"/>
    </location>
</feature>
<dbReference type="GO" id="GO:0016020">
    <property type="term" value="C:membrane"/>
    <property type="evidence" value="ECO:0007669"/>
    <property type="project" value="InterPro"/>
</dbReference>
<name>A0AA43RI49_9ACTN</name>
<dbReference type="GO" id="GO:0005315">
    <property type="term" value="F:phosphate transmembrane transporter activity"/>
    <property type="evidence" value="ECO:0007669"/>
    <property type="project" value="InterPro"/>
</dbReference>
<dbReference type="InterPro" id="IPR027417">
    <property type="entry name" value="P-loop_NTPase"/>
</dbReference>
<evidence type="ECO:0000259" key="5">
    <source>
        <dbReference type="PROSITE" id="PS50893"/>
    </source>
</evidence>
<keyword evidence="1" id="KW-0813">Transport</keyword>
<keyword evidence="7" id="KW-1185">Reference proteome</keyword>
<dbReference type="EMBL" id="JAUMVS010000122">
    <property type="protein sequence ID" value="MDO4842242.1"/>
    <property type="molecule type" value="Genomic_DNA"/>
</dbReference>
<dbReference type="PROSITE" id="PS50893">
    <property type="entry name" value="ABC_TRANSPORTER_2"/>
    <property type="match status" value="1"/>
</dbReference>
<dbReference type="GO" id="GO:0035435">
    <property type="term" value="P:phosphate ion transmembrane transport"/>
    <property type="evidence" value="ECO:0007669"/>
    <property type="project" value="InterPro"/>
</dbReference>
<dbReference type="InterPro" id="IPR003593">
    <property type="entry name" value="AAA+_ATPase"/>
</dbReference>
<keyword evidence="2" id="KW-0547">Nucleotide-binding</keyword>
<dbReference type="PANTHER" id="PTHR43423">
    <property type="entry name" value="ABC TRANSPORTER I FAMILY MEMBER 17"/>
    <property type="match status" value="1"/>
</dbReference>
<dbReference type="InterPro" id="IPR005670">
    <property type="entry name" value="PstB-like"/>
</dbReference>
<reference evidence="6" key="1">
    <citation type="submission" date="2023-07" db="EMBL/GenBank/DDBJ databases">
        <title>Between Cages and Wild: Unraveling the Impact of Captivity on Animal Microbiomes and Antimicrobial Resistance.</title>
        <authorList>
            <person name="Schmartz G.P."/>
            <person name="Rehner J."/>
            <person name="Schuff M.J."/>
            <person name="Becker S.L."/>
            <person name="Kravczyk M."/>
            <person name="Gurevich A."/>
            <person name="Francke R."/>
            <person name="Mueller R."/>
            <person name="Keller V."/>
            <person name="Keller A."/>
        </authorList>
    </citation>
    <scope>NUCLEOTIDE SEQUENCE</scope>
    <source>
        <strain evidence="6">S12M_St_49</strain>
    </source>
</reference>
<accession>A0AA43RI49</accession>
<dbReference type="GO" id="GO:0016887">
    <property type="term" value="F:ATP hydrolysis activity"/>
    <property type="evidence" value="ECO:0007669"/>
    <property type="project" value="InterPro"/>
</dbReference>
<keyword evidence="4" id="KW-1278">Translocase</keyword>
<dbReference type="Gene3D" id="3.40.50.300">
    <property type="entry name" value="P-loop containing nucleotide triphosphate hydrolases"/>
    <property type="match status" value="1"/>
</dbReference>
<dbReference type="SMART" id="SM00382">
    <property type="entry name" value="AAA"/>
    <property type="match status" value="1"/>
</dbReference>
<evidence type="ECO:0000256" key="4">
    <source>
        <dbReference type="ARBA" id="ARBA00022967"/>
    </source>
</evidence>
<evidence type="ECO:0000256" key="2">
    <source>
        <dbReference type="ARBA" id="ARBA00022741"/>
    </source>
</evidence>
<dbReference type="InterPro" id="IPR003439">
    <property type="entry name" value="ABC_transporter-like_ATP-bd"/>
</dbReference>
<evidence type="ECO:0000256" key="1">
    <source>
        <dbReference type="ARBA" id="ARBA00022448"/>
    </source>
</evidence>
<dbReference type="Proteomes" id="UP001168575">
    <property type="component" value="Unassembled WGS sequence"/>
</dbReference>
<organism evidence="6 7">
    <name type="scientific">Phoenicibacter congonensis</name>
    <dbReference type="NCBI Taxonomy" id="1944646"/>
    <lineage>
        <taxon>Bacteria</taxon>
        <taxon>Bacillati</taxon>
        <taxon>Actinomycetota</taxon>
        <taxon>Coriobacteriia</taxon>
        <taxon>Eggerthellales</taxon>
        <taxon>Eggerthellaceae</taxon>
        <taxon>Phoenicibacter</taxon>
    </lineage>
</organism>
<evidence type="ECO:0000313" key="6">
    <source>
        <dbReference type="EMBL" id="MDO4842242.1"/>
    </source>
</evidence>
<sequence>MESLNTTPVIQIKNINASYGEKNAVKDLSCDIFPNRITAIIGSSGCGKSTLLSCINETFLLNEGTKRDGEITLNGDDVRNMPVETLRRRIGLVAQEPLPFPFSVQKNITYSLVYHGAKRGKQMADKCVDVLKKVALYDEIDGNLNHKAQSLSGGQKQRLCIARALAVEPEVLLLDEPCSALDVASTRQIEDVLVSLKSSMTIVLVTHNLAQAKRIADDVICMKEGKLVKCGLARDIFNDDPESEAFLEKLYE</sequence>
<dbReference type="Pfam" id="PF00005">
    <property type="entry name" value="ABC_tran"/>
    <property type="match status" value="1"/>
</dbReference>
<dbReference type="PANTHER" id="PTHR43423:SF1">
    <property type="entry name" value="ABC TRANSPORTER I FAMILY MEMBER 17"/>
    <property type="match status" value="1"/>
</dbReference>
<dbReference type="GO" id="GO:0005524">
    <property type="term" value="F:ATP binding"/>
    <property type="evidence" value="ECO:0007669"/>
    <property type="project" value="UniProtKB-KW"/>
</dbReference>
<keyword evidence="3 6" id="KW-0067">ATP-binding</keyword>
<dbReference type="SUPFAM" id="SSF52540">
    <property type="entry name" value="P-loop containing nucleoside triphosphate hydrolases"/>
    <property type="match status" value="1"/>
</dbReference>
<dbReference type="InterPro" id="IPR017871">
    <property type="entry name" value="ABC_transporter-like_CS"/>
</dbReference>
<evidence type="ECO:0000313" key="7">
    <source>
        <dbReference type="Proteomes" id="UP001168575"/>
    </source>
</evidence>
<proteinExistence type="predicted"/>
<dbReference type="PROSITE" id="PS00211">
    <property type="entry name" value="ABC_TRANSPORTER_1"/>
    <property type="match status" value="1"/>
</dbReference>
<dbReference type="AlphaFoldDB" id="A0AA43RI49"/>
<gene>
    <name evidence="6" type="ORF">Q3982_06145</name>
</gene>
<evidence type="ECO:0000256" key="3">
    <source>
        <dbReference type="ARBA" id="ARBA00022840"/>
    </source>
</evidence>
<dbReference type="CDD" id="cd03260">
    <property type="entry name" value="ABC_PstB_phosphate_transporter"/>
    <property type="match status" value="1"/>
</dbReference>